<dbReference type="RefSeq" id="WP_289842168.1">
    <property type="nucleotide sequence ID" value="NZ_CATKSH010000010.1"/>
</dbReference>
<dbReference type="EMBL" id="CATKSH010000010">
    <property type="protein sequence ID" value="CAI9121036.1"/>
    <property type="molecule type" value="Genomic_DNA"/>
</dbReference>
<dbReference type="InterPro" id="IPR009636">
    <property type="entry name" value="SCAF"/>
</dbReference>
<feature type="region of interest" description="Disordered" evidence="1">
    <location>
        <begin position="103"/>
        <end position="130"/>
    </location>
</feature>
<organism evidence="2 3">
    <name type="scientific">Brytella acorum</name>
    <dbReference type="NCBI Taxonomy" id="2959299"/>
    <lineage>
        <taxon>Bacteria</taxon>
        <taxon>Pseudomonadati</taxon>
        <taxon>Pseudomonadota</taxon>
        <taxon>Alphaproteobacteria</taxon>
        <taxon>Acetobacterales</taxon>
        <taxon>Acetobacteraceae</taxon>
        <taxon>Brytella</taxon>
    </lineage>
</organism>
<dbReference type="AlphaFoldDB" id="A0AA35XWM9"/>
<feature type="region of interest" description="Disordered" evidence="1">
    <location>
        <begin position="1"/>
        <end position="31"/>
    </location>
</feature>
<evidence type="ECO:0000313" key="3">
    <source>
        <dbReference type="Proteomes" id="UP001176960"/>
    </source>
</evidence>
<proteinExistence type="predicted"/>
<evidence type="ECO:0000313" key="2">
    <source>
        <dbReference type="EMBL" id="CAI9121036.1"/>
    </source>
</evidence>
<feature type="compositionally biased region" description="Basic and acidic residues" evidence="1">
    <location>
        <begin position="13"/>
        <end position="31"/>
    </location>
</feature>
<dbReference type="Proteomes" id="UP001176960">
    <property type="component" value="Unassembled WGS sequence"/>
</dbReference>
<comment type="caution">
    <text evidence="2">The sequence shown here is derived from an EMBL/GenBank/DDBJ whole genome shotgun (WGS) entry which is preliminary data.</text>
</comment>
<evidence type="ECO:0000256" key="1">
    <source>
        <dbReference type="SAM" id="MobiDB-lite"/>
    </source>
</evidence>
<sequence length="144" mass="15978">MSEDIESLQRSLSETRKAMEEMRKSHEQRLSEVRLEGDRAVVLATLKAEALRLGAHNPEDVVRLMDWTEIKRDDDGQVADASSAIEKMRRERAYLFSALTVSGKSSGSTVGGLAPRPGAPPSFDARKASDQDYAARKWQFLAGK</sequence>
<name>A0AA35XWM9_9PROT</name>
<accession>A0AA35XWM9</accession>
<protein>
    <submittedName>
        <fullName evidence="2">Phage scaffolding protein</fullName>
    </submittedName>
</protein>
<keyword evidence="3" id="KW-1185">Reference proteome</keyword>
<reference evidence="2" key="1">
    <citation type="submission" date="2023-03" db="EMBL/GenBank/DDBJ databases">
        <authorList>
            <person name="Cleenwerck I."/>
        </authorList>
    </citation>
    <scope>NUCLEOTIDE SEQUENCE</scope>
    <source>
        <strain evidence="2">LMG 32879</strain>
    </source>
</reference>
<gene>
    <name evidence="2" type="ORF">LMG32879_001880</name>
</gene>
<feature type="compositionally biased region" description="Low complexity" evidence="1">
    <location>
        <begin position="103"/>
        <end position="112"/>
    </location>
</feature>
<dbReference type="Pfam" id="PF06810">
    <property type="entry name" value="Phage_scaffold"/>
    <property type="match status" value="1"/>
</dbReference>